<reference evidence="4" key="1">
    <citation type="submission" date="2016-11" db="UniProtKB">
        <authorList>
            <consortium name="WormBaseParasite"/>
        </authorList>
    </citation>
    <scope>IDENTIFICATION</scope>
</reference>
<evidence type="ECO:0000313" key="4">
    <source>
        <dbReference type="WBParaSite" id="snap_masked-unitig_30502-processed-gene-0.1-mRNA-1"/>
    </source>
</evidence>
<feature type="chain" id="PRO_5012723737" evidence="2">
    <location>
        <begin position="16"/>
        <end position="454"/>
    </location>
</feature>
<dbReference type="AlphaFoldDB" id="A0A1I8JPX7"/>
<protein>
    <submittedName>
        <fullName evidence="4">Secreted protein</fullName>
    </submittedName>
</protein>
<evidence type="ECO:0000313" key="3">
    <source>
        <dbReference type="Proteomes" id="UP000095280"/>
    </source>
</evidence>
<evidence type="ECO:0000256" key="2">
    <source>
        <dbReference type="SAM" id="SignalP"/>
    </source>
</evidence>
<feature type="compositionally biased region" description="Low complexity" evidence="1">
    <location>
        <begin position="221"/>
        <end position="232"/>
    </location>
</feature>
<keyword evidence="2" id="KW-0732">Signal</keyword>
<feature type="compositionally biased region" description="Basic residues" evidence="1">
    <location>
        <begin position="200"/>
        <end position="215"/>
    </location>
</feature>
<accession>A0A1I8JPX7</accession>
<dbReference type="WBParaSite" id="snap_masked-unitig_30502-processed-gene-0.1-mRNA-1">
    <property type="protein sequence ID" value="snap_masked-unitig_30502-processed-gene-0.1-mRNA-1"/>
    <property type="gene ID" value="snap_masked-unitig_30502-processed-gene-0.1"/>
</dbReference>
<sequence length="454" mass="48923">TLLLLLIVTLLYGESLPMLTEMAWSRAALEVAGVLAGQSSVAEAACLAKGHLCVSFRQCCSGYCLPSMPPTAGRDRPSSSALTTALTTEAAPWKGNLKPLAQLRHEHHLEELALRVALLRIEVLAGLLRRCQSPRPFSAFLQVTNTIRDFRRQPALLEHEPGQQVVAEVVHAQVRLHPVIGEGRLGRQLHDGRRSTPGRPRGRRPGRAGRTRARTRGGQGPAPSSAPSRSSPAVANVVGNVVAFLQVPAGQDHRGAPPGEVLGRGQADALGGARHHHPWTCPGGLGRGVQQSQQLRRKASEQPRASSKEVGGPNLLAGMRKTPAVGRHFWCDMQNSRWVAPYCPATTVPPVSRSCWVRRSPQQGEQLASALLVNHRVVLQAAGLRLAAQGEVRDEQQVARQVAHRPRGPLCDSSTATSSMCPRQQQSLMNFCSRISVAVATGRLSWLVSSATRT</sequence>
<dbReference type="Proteomes" id="UP000095280">
    <property type="component" value="Unplaced"/>
</dbReference>
<organism evidence="3 4">
    <name type="scientific">Macrostomum lignano</name>
    <dbReference type="NCBI Taxonomy" id="282301"/>
    <lineage>
        <taxon>Eukaryota</taxon>
        <taxon>Metazoa</taxon>
        <taxon>Spiralia</taxon>
        <taxon>Lophotrochozoa</taxon>
        <taxon>Platyhelminthes</taxon>
        <taxon>Rhabditophora</taxon>
        <taxon>Macrostomorpha</taxon>
        <taxon>Macrostomida</taxon>
        <taxon>Macrostomidae</taxon>
        <taxon>Macrostomum</taxon>
    </lineage>
</organism>
<proteinExistence type="predicted"/>
<feature type="region of interest" description="Disordered" evidence="1">
    <location>
        <begin position="250"/>
        <end position="318"/>
    </location>
</feature>
<name>A0A1I8JPX7_9PLAT</name>
<evidence type="ECO:0000256" key="1">
    <source>
        <dbReference type="SAM" id="MobiDB-lite"/>
    </source>
</evidence>
<feature type="region of interest" description="Disordered" evidence="1">
    <location>
        <begin position="181"/>
        <end position="232"/>
    </location>
</feature>
<feature type="compositionally biased region" description="Basic and acidic residues" evidence="1">
    <location>
        <begin position="184"/>
        <end position="194"/>
    </location>
</feature>
<keyword evidence="3" id="KW-1185">Reference proteome</keyword>
<feature type="signal peptide" evidence="2">
    <location>
        <begin position="1"/>
        <end position="15"/>
    </location>
</feature>